<proteinExistence type="predicted"/>
<reference evidence="1" key="1">
    <citation type="submission" date="2022-11" db="EMBL/GenBank/DDBJ databases">
        <title>Genome Sequence of Boeremia exigua.</title>
        <authorList>
            <person name="Buettner E."/>
        </authorList>
    </citation>
    <scope>NUCLEOTIDE SEQUENCE</scope>
    <source>
        <strain evidence="1">CU02</strain>
    </source>
</reference>
<name>A0ACC2I0T0_9PLEO</name>
<keyword evidence="2" id="KW-1185">Reference proteome</keyword>
<dbReference type="Proteomes" id="UP001153331">
    <property type="component" value="Unassembled WGS sequence"/>
</dbReference>
<accession>A0ACC2I0T0</accession>
<sequence length="417" mass="46334">MATYMYTSATGSNWDDDDDDFDVEVYEAAATEFSVSTPLDNNHHREQYEAVIESEDEMKQLSPPVSSESAIDYDISRDLWPNYAQKMTESRLSNESRPAYIELSQENGIVYPEQRTNYKANWMATKLYMGANMRFPMMMKPSPLRLSMTWAQDSGGEFIREGGCLFLPCPSPPLLSESNSEEDHNERKTPIESRSMQKVTQCKEELEEVSILLITLGVSSTNLRKTDKVTEASDVDQSHAFPTVNLMDEPQTAKSMAIHPNSIVRDLDHAVSSSDVTEVKEPLNLAFNTQVQTLEMLSLTMHHAKMHSNVHLTTTTVGITQTNAICPQISAWNHSGGCSDSECHVDNTQPTLTGYTPPPKITSSSPDFEYIQKPTKISTVSNTVASGLFTLSLIPWGHIAVTMAGALVEMVTSVINN</sequence>
<dbReference type="EMBL" id="JAPHNI010000728">
    <property type="protein sequence ID" value="KAJ8108583.1"/>
    <property type="molecule type" value="Genomic_DNA"/>
</dbReference>
<evidence type="ECO:0000313" key="2">
    <source>
        <dbReference type="Proteomes" id="UP001153331"/>
    </source>
</evidence>
<evidence type="ECO:0000313" key="1">
    <source>
        <dbReference type="EMBL" id="KAJ8108583.1"/>
    </source>
</evidence>
<protein>
    <submittedName>
        <fullName evidence="1">Uncharacterized protein</fullName>
    </submittedName>
</protein>
<comment type="caution">
    <text evidence="1">The sequence shown here is derived from an EMBL/GenBank/DDBJ whole genome shotgun (WGS) entry which is preliminary data.</text>
</comment>
<gene>
    <name evidence="1" type="ORF">OPT61_g8071</name>
</gene>
<organism evidence="1 2">
    <name type="scientific">Boeremia exigua</name>
    <dbReference type="NCBI Taxonomy" id="749465"/>
    <lineage>
        <taxon>Eukaryota</taxon>
        <taxon>Fungi</taxon>
        <taxon>Dikarya</taxon>
        <taxon>Ascomycota</taxon>
        <taxon>Pezizomycotina</taxon>
        <taxon>Dothideomycetes</taxon>
        <taxon>Pleosporomycetidae</taxon>
        <taxon>Pleosporales</taxon>
        <taxon>Pleosporineae</taxon>
        <taxon>Didymellaceae</taxon>
        <taxon>Boeremia</taxon>
    </lineage>
</organism>